<evidence type="ECO:0000256" key="1">
    <source>
        <dbReference type="ARBA" id="ARBA00022614"/>
    </source>
</evidence>
<dbReference type="SMART" id="SM00369">
    <property type="entry name" value="LRR_TYP"/>
    <property type="match status" value="3"/>
</dbReference>
<keyword evidence="6" id="KW-0175">Coiled coil</keyword>
<feature type="domain" description="RING-type" evidence="7">
    <location>
        <begin position="656"/>
        <end position="691"/>
    </location>
</feature>
<comment type="caution">
    <text evidence="8">The sequence shown here is derived from an EMBL/GenBank/DDBJ whole genome shotgun (WGS) entry which is preliminary data.</text>
</comment>
<keyword evidence="3 5" id="KW-0863">Zinc-finger</keyword>
<dbReference type="InterPro" id="IPR013083">
    <property type="entry name" value="Znf_RING/FYVE/PHD"/>
</dbReference>
<evidence type="ECO:0000313" key="8">
    <source>
        <dbReference type="EMBL" id="KAK6629106.1"/>
    </source>
</evidence>
<dbReference type="PROSITE" id="PS50089">
    <property type="entry name" value="ZF_RING_2"/>
    <property type="match status" value="1"/>
</dbReference>
<dbReference type="PANTHER" id="PTHR48051">
    <property type="match status" value="1"/>
</dbReference>
<dbReference type="Gene3D" id="3.80.10.10">
    <property type="entry name" value="Ribonuclease Inhibitor"/>
    <property type="match status" value="1"/>
</dbReference>
<evidence type="ECO:0000256" key="5">
    <source>
        <dbReference type="PROSITE-ProRule" id="PRU00175"/>
    </source>
</evidence>
<evidence type="ECO:0000256" key="2">
    <source>
        <dbReference type="ARBA" id="ARBA00022737"/>
    </source>
</evidence>
<dbReference type="Gene3D" id="3.30.40.10">
    <property type="entry name" value="Zinc/RING finger domain, C3HC4 (zinc finger)"/>
    <property type="match status" value="1"/>
</dbReference>
<dbReference type="SMART" id="SM00364">
    <property type="entry name" value="LRR_BAC"/>
    <property type="match status" value="4"/>
</dbReference>
<organism evidence="8 9">
    <name type="scientific">Polyplax serrata</name>
    <name type="common">Common mouse louse</name>
    <dbReference type="NCBI Taxonomy" id="468196"/>
    <lineage>
        <taxon>Eukaryota</taxon>
        <taxon>Metazoa</taxon>
        <taxon>Ecdysozoa</taxon>
        <taxon>Arthropoda</taxon>
        <taxon>Hexapoda</taxon>
        <taxon>Insecta</taxon>
        <taxon>Pterygota</taxon>
        <taxon>Neoptera</taxon>
        <taxon>Paraneoptera</taxon>
        <taxon>Psocodea</taxon>
        <taxon>Troctomorpha</taxon>
        <taxon>Phthiraptera</taxon>
        <taxon>Anoplura</taxon>
        <taxon>Polyplacidae</taxon>
        <taxon>Polyplax</taxon>
    </lineage>
</organism>
<dbReference type="GO" id="GO:0005737">
    <property type="term" value="C:cytoplasm"/>
    <property type="evidence" value="ECO:0007669"/>
    <property type="project" value="TreeGrafter"/>
</dbReference>
<dbReference type="InterPro" id="IPR050216">
    <property type="entry name" value="LRR_domain-containing"/>
</dbReference>
<dbReference type="GO" id="GO:0008270">
    <property type="term" value="F:zinc ion binding"/>
    <property type="evidence" value="ECO:0007669"/>
    <property type="project" value="UniProtKB-KW"/>
</dbReference>
<dbReference type="InterPro" id="IPR001611">
    <property type="entry name" value="Leu-rich_rpt"/>
</dbReference>
<dbReference type="Proteomes" id="UP001372834">
    <property type="component" value="Unassembled WGS sequence"/>
</dbReference>
<dbReference type="PANTHER" id="PTHR48051:SF47">
    <property type="entry name" value="LEUCINE RICH REPEAT AND STERILE ALPHA MOTIF CONTAINING 1"/>
    <property type="match status" value="1"/>
</dbReference>
<name>A0AAN8S9A7_POLSC</name>
<protein>
    <recommendedName>
        <fullName evidence="7">RING-type domain-containing protein</fullName>
    </recommendedName>
</protein>
<evidence type="ECO:0000313" key="9">
    <source>
        <dbReference type="Proteomes" id="UP001372834"/>
    </source>
</evidence>
<dbReference type="PROSITE" id="PS51450">
    <property type="entry name" value="LRR"/>
    <property type="match status" value="2"/>
</dbReference>
<dbReference type="Pfam" id="PF23598">
    <property type="entry name" value="LRR_14"/>
    <property type="match status" value="1"/>
</dbReference>
<keyword evidence="2" id="KW-0677">Repeat</keyword>
<feature type="coiled-coil region" evidence="6">
    <location>
        <begin position="372"/>
        <end position="429"/>
    </location>
</feature>
<dbReference type="SUPFAM" id="SSF57850">
    <property type="entry name" value="RING/U-box"/>
    <property type="match status" value="1"/>
</dbReference>
<feature type="coiled-coil region" evidence="6">
    <location>
        <begin position="277"/>
        <end position="308"/>
    </location>
</feature>
<dbReference type="AlphaFoldDB" id="A0AAN8S9A7"/>
<dbReference type="InterPro" id="IPR032675">
    <property type="entry name" value="LRR_dom_sf"/>
</dbReference>
<reference evidence="8 9" key="1">
    <citation type="submission" date="2023-10" db="EMBL/GenBank/DDBJ databases">
        <title>Genomes of two closely related lineages of the louse Polyplax serrata with different host specificities.</title>
        <authorList>
            <person name="Martinu J."/>
            <person name="Tarabai H."/>
            <person name="Stefka J."/>
            <person name="Hypsa V."/>
        </authorList>
    </citation>
    <scope>NUCLEOTIDE SEQUENCE [LARGE SCALE GENOMIC DNA]</scope>
    <source>
        <strain evidence="8">HR10_N</strain>
    </source>
</reference>
<accession>A0AAN8S9A7</accession>
<keyword evidence="3 5" id="KW-0479">Metal-binding</keyword>
<proteinExistence type="predicted"/>
<gene>
    <name evidence="8" type="ORF">RUM43_002923</name>
</gene>
<dbReference type="InterPro" id="IPR001841">
    <property type="entry name" value="Znf_RING"/>
</dbReference>
<evidence type="ECO:0000256" key="6">
    <source>
        <dbReference type="SAM" id="Coils"/>
    </source>
</evidence>
<keyword evidence="1" id="KW-0433">Leucine-rich repeat</keyword>
<dbReference type="SUPFAM" id="SSF52047">
    <property type="entry name" value="RNI-like"/>
    <property type="match status" value="1"/>
</dbReference>
<evidence type="ECO:0000259" key="7">
    <source>
        <dbReference type="PROSITE" id="PS50089"/>
    </source>
</evidence>
<sequence length="704" mass="80820">MYPKLTVMQMPKSYASMANRGDGPSKKVDYKARLEKKLYLARENPEPIFDISDCNLKQLPNNIFSLCRVFRKDTLYLQNNLLTSLKKGGSLEELSNLKILNLSSNNFSELTSSISYLTCLEMLDISCNKLKELPKEIGELKNLVWLNASHNNLQNLPNTIGDCQNLESLNITYNSSLIRLPVTLGKLKYIGQIEIDPTVQYPPKEVYENGLFQMMNFLRRELKEQLDNLSWCKITARDNVNLKQLQELKNVELMCDTKFSDSKSHEQKQEISSGSMEAKLKENIKNEQKAMQEKLASIQEQKKNERKLLIKLCQTEEKSSCEAVSRILDNNKKVRTSMFDLWGKERKDEEAKLMNLVLMNNKDKPTSRQKIIESMDETMRDELEKYEKINNRKRLGTLNKVAAETALSNSTLNELLKKANEDKKQLVDMILLDENLQKSAVVSLFEKTDATSWELAKQISIIENKLAELTRLELTRKKIATDCQLVELNENRTALTKMLVSLFNEQTQRRNALLDEVNRMGTIRDTNQNSSNFWLDMYNAIFNSKSYEMVRYLEALDQNLVYHLFTNGVFHYLPLLKDVALNEDKLVDLNVNVLTKLGIKNAEDRKNVLYAVKTFLNSKSPKRALPSAPEFVEPSAPLMGSSNEEVTLNYLVPEECIICFDLKPTIIFLPCGHVCCCCKCFKGITTCPMCRTDVERVHDADFTG</sequence>
<dbReference type="InterPro" id="IPR055414">
    <property type="entry name" value="LRR_R13L4/SHOC2-like"/>
</dbReference>
<dbReference type="EMBL" id="JAWJWE010000036">
    <property type="protein sequence ID" value="KAK6629106.1"/>
    <property type="molecule type" value="Genomic_DNA"/>
</dbReference>
<dbReference type="Pfam" id="PF13920">
    <property type="entry name" value="zf-C3HC4_3"/>
    <property type="match status" value="1"/>
</dbReference>
<dbReference type="InterPro" id="IPR003591">
    <property type="entry name" value="Leu-rich_rpt_typical-subtyp"/>
</dbReference>
<evidence type="ECO:0000256" key="3">
    <source>
        <dbReference type="ARBA" id="ARBA00022771"/>
    </source>
</evidence>
<evidence type="ECO:0000256" key="4">
    <source>
        <dbReference type="ARBA" id="ARBA00022833"/>
    </source>
</evidence>
<keyword evidence="4" id="KW-0862">Zinc</keyword>